<name>X6P138_RETFI</name>
<feature type="compositionally biased region" description="Acidic residues" evidence="1">
    <location>
        <begin position="251"/>
        <end position="261"/>
    </location>
</feature>
<feature type="compositionally biased region" description="Basic and acidic residues" evidence="1">
    <location>
        <begin position="231"/>
        <end position="250"/>
    </location>
</feature>
<feature type="region of interest" description="Disordered" evidence="1">
    <location>
        <begin position="313"/>
        <end position="332"/>
    </location>
</feature>
<feature type="compositionally biased region" description="Basic residues" evidence="1">
    <location>
        <begin position="203"/>
        <end position="215"/>
    </location>
</feature>
<gene>
    <name evidence="2" type="ORF">RFI_05862</name>
</gene>
<dbReference type="EMBL" id="ASPP01005045">
    <property type="protein sequence ID" value="ETO31262.1"/>
    <property type="molecule type" value="Genomic_DNA"/>
</dbReference>
<organism evidence="2 3">
    <name type="scientific">Reticulomyxa filosa</name>
    <dbReference type="NCBI Taxonomy" id="46433"/>
    <lineage>
        <taxon>Eukaryota</taxon>
        <taxon>Sar</taxon>
        <taxon>Rhizaria</taxon>
        <taxon>Retaria</taxon>
        <taxon>Foraminifera</taxon>
        <taxon>Monothalamids</taxon>
        <taxon>Reticulomyxidae</taxon>
        <taxon>Reticulomyxa</taxon>
    </lineage>
</organism>
<protein>
    <submittedName>
        <fullName evidence="2">Uncharacterized protein</fullName>
    </submittedName>
</protein>
<feature type="compositionally biased region" description="Basic and acidic residues" evidence="1">
    <location>
        <begin position="316"/>
        <end position="332"/>
    </location>
</feature>
<feature type="region of interest" description="Disordered" evidence="1">
    <location>
        <begin position="31"/>
        <end position="276"/>
    </location>
</feature>
<sequence length="479" mass="55618">MDIFKQKKEKNDIKDVPKELNPDSIFCLCHINQKISKRKRKTKNKEGESSSSSNEGEEHNPPKGGNFKQQSRFVCAKGGGGEGVAAARKQEKAANKRKRKKKNSPLPKAQRSTNGKKIKNEDKSKSKVSKQLQKEEKDSDSDSDNDNDNDNDNNNDHESDSDNDNEINSNKGKIKGKTKGKGKGTNKDSDSSDDSDSSTDSKKKNKSSHQRKKQKEKYSEDSVKLTFNQERFSREFNKRLKEKSRLKASNEEEEEDDDDDDNERKNKQHAAKKAPIKPKKEPFKYWEFCIFFVSLHLCAITFFEVQKKKKKNQNVCKEEKKNKEDKKKKEELVKDPHSIDNLDLPQLLYLLTKKDVLPSDIWIPYNELLENVAIQFPQDWNRLHEVLHKHIRQDKKDMLIQTKGMFGADSYQLRVIKFKPSNWPEIGVGEIKRKHNKQYCIILEDGRVLADNIPTFKEAEFRLATFSIDHNFLDHRKHD</sequence>
<proteinExistence type="predicted"/>
<feature type="compositionally biased region" description="Acidic residues" evidence="1">
    <location>
        <begin position="138"/>
        <end position="153"/>
    </location>
</feature>
<evidence type="ECO:0000313" key="3">
    <source>
        <dbReference type="Proteomes" id="UP000023152"/>
    </source>
</evidence>
<evidence type="ECO:0000313" key="2">
    <source>
        <dbReference type="EMBL" id="ETO31262.1"/>
    </source>
</evidence>
<reference evidence="2 3" key="1">
    <citation type="journal article" date="2013" name="Curr. Biol.">
        <title>The Genome of the Foraminiferan Reticulomyxa filosa.</title>
        <authorList>
            <person name="Glockner G."/>
            <person name="Hulsmann N."/>
            <person name="Schleicher M."/>
            <person name="Noegel A.A."/>
            <person name="Eichinger L."/>
            <person name="Gallinger C."/>
            <person name="Pawlowski J."/>
            <person name="Sierra R."/>
            <person name="Euteneuer U."/>
            <person name="Pillet L."/>
            <person name="Moustafa A."/>
            <person name="Platzer M."/>
            <person name="Groth M."/>
            <person name="Szafranski K."/>
            <person name="Schliwa M."/>
        </authorList>
    </citation>
    <scope>NUCLEOTIDE SEQUENCE [LARGE SCALE GENOMIC DNA]</scope>
</reference>
<dbReference type="Proteomes" id="UP000023152">
    <property type="component" value="Unassembled WGS sequence"/>
</dbReference>
<accession>X6P138</accession>
<keyword evidence="3" id="KW-1185">Reference proteome</keyword>
<evidence type="ECO:0000256" key="1">
    <source>
        <dbReference type="SAM" id="MobiDB-lite"/>
    </source>
</evidence>
<feature type="compositionally biased region" description="Basic residues" evidence="1">
    <location>
        <begin position="172"/>
        <end position="184"/>
    </location>
</feature>
<comment type="caution">
    <text evidence="2">The sequence shown here is derived from an EMBL/GenBank/DDBJ whole genome shotgun (WGS) entry which is preliminary data.</text>
</comment>
<feature type="compositionally biased region" description="Basic residues" evidence="1">
    <location>
        <begin position="266"/>
        <end position="276"/>
    </location>
</feature>
<dbReference type="AlphaFoldDB" id="X6P138"/>